<accession>A0AAE1QZX7</accession>
<proteinExistence type="predicted"/>
<gene>
    <name evidence="2" type="ORF">RND71_039853</name>
</gene>
<evidence type="ECO:0000313" key="3">
    <source>
        <dbReference type="Proteomes" id="UP001291623"/>
    </source>
</evidence>
<dbReference type="EMBL" id="JAVYJV010000022">
    <property type="protein sequence ID" value="KAK4341352.1"/>
    <property type="molecule type" value="Genomic_DNA"/>
</dbReference>
<feature type="region of interest" description="Disordered" evidence="1">
    <location>
        <begin position="48"/>
        <end position="67"/>
    </location>
</feature>
<protein>
    <submittedName>
        <fullName evidence="2">Uncharacterized protein</fullName>
    </submittedName>
</protein>
<evidence type="ECO:0000313" key="2">
    <source>
        <dbReference type="EMBL" id="KAK4341352.1"/>
    </source>
</evidence>
<keyword evidence="3" id="KW-1185">Reference proteome</keyword>
<dbReference type="AlphaFoldDB" id="A0AAE1QZX7"/>
<reference evidence="2" key="1">
    <citation type="submission" date="2023-12" db="EMBL/GenBank/DDBJ databases">
        <title>Genome assembly of Anisodus tanguticus.</title>
        <authorList>
            <person name="Wang Y.-J."/>
        </authorList>
    </citation>
    <scope>NUCLEOTIDE SEQUENCE</scope>
    <source>
        <strain evidence="2">KB-2021</strain>
        <tissue evidence="2">Leaf</tissue>
    </source>
</reference>
<dbReference type="Proteomes" id="UP001291623">
    <property type="component" value="Unassembled WGS sequence"/>
</dbReference>
<comment type="caution">
    <text evidence="2">The sequence shown here is derived from an EMBL/GenBank/DDBJ whole genome shotgun (WGS) entry which is preliminary data.</text>
</comment>
<sequence>MIDLNIPYPMIDFGIFGPMIDLNIPYVSDDGDIHEIIVGNSQLYSPTQPYANSSQSQRHSSSMLQSPSPIHWMTNSNIVETPSISHIHRANGVGDTRRAANILRNNIDPPLLPLVIGETVAAHNRERDCYRCGKKNESTATESSKLQNDLKKMNMTMLNRVSFYLALLGLQDPIGDVVIGLKKKVIFELLKHRRIFIDTGKRLGKLIVAMNFIIIASESG</sequence>
<organism evidence="2 3">
    <name type="scientific">Anisodus tanguticus</name>
    <dbReference type="NCBI Taxonomy" id="243964"/>
    <lineage>
        <taxon>Eukaryota</taxon>
        <taxon>Viridiplantae</taxon>
        <taxon>Streptophyta</taxon>
        <taxon>Embryophyta</taxon>
        <taxon>Tracheophyta</taxon>
        <taxon>Spermatophyta</taxon>
        <taxon>Magnoliopsida</taxon>
        <taxon>eudicotyledons</taxon>
        <taxon>Gunneridae</taxon>
        <taxon>Pentapetalae</taxon>
        <taxon>asterids</taxon>
        <taxon>lamiids</taxon>
        <taxon>Solanales</taxon>
        <taxon>Solanaceae</taxon>
        <taxon>Solanoideae</taxon>
        <taxon>Hyoscyameae</taxon>
        <taxon>Anisodus</taxon>
    </lineage>
</organism>
<evidence type="ECO:0000256" key="1">
    <source>
        <dbReference type="SAM" id="MobiDB-lite"/>
    </source>
</evidence>
<feature type="compositionally biased region" description="Low complexity" evidence="1">
    <location>
        <begin position="53"/>
        <end position="67"/>
    </location>
</feature>
<name>A0AAE1QZX7_9SOLA</name>